<keyword evidence="4 8" id="KW-0812">Transmembrane</keyword>
<dbReference type="PANTHER" id="PTHR11388">
    <property type="entry name" value="ORGANIC ANION TRANSPORTER"/>
    <property type="match status" value="1"/>
</dbReference>
<dbReference type="PROSITE" id="PS51465">
    <property type="entry name" value="KAZAL_2"/>
    <property type="match status" value="1"/>
</dbReference>
<feature type="compositionally biased region" description="Low complexity" evidence="9">
    <location>
        <begin position="33"/>
        <end position="44"/>
    </location>
</feature>
<dbReference type="OrthoDB" id="5062115at2759"/>
<feature type="non-terminal residue" evidence="11">
    <location>
        <position position="1"/>
    </location>
</feature>
<dbReference type="AlphaFoldDB" id="A0A267FT26"/>
<dbReference type="Proteomes" id="UP000215902">
    <property type="component" value="Unassembled WGS sequence"/>
</dbReference>
<feature type="region of interest" description="Disordered" evidence="9">
    <location>
        <begin position="950"/>
        <end position="977"/>
    </location>
</feature>
<name>A0A267FT26_9PLAT</name>
<dbReference type="Pfam" id="PF03137">
    <property type="entry name" value="OATP"/>
    <property type="match status" value="1"/>
</dbReference>
<evidence type="ECO:0000256" key="3">
    <source>
        <dbReference type="ARBA" id="ARBA00022475"/>
    </source>
</evidence>
<feature type="compositionally biased region" description="Low complexity" evidence="9">
    <location>
        <begin position="533"/>
        <end position="548"/>
    </location>
</feature>
<dbReference type="InterPro" id="IPR036058">
    <property type="entry name" value="Kazal_dom_sf"/>
</dbReference>
<organism evidence="11 12">
    <name type="scientific">Macrostomum lignano</name>
    <dbReference type="NCBI Taxonomy" id="282301"/>
    <lineage>
        <taxon>Eukaryota</taxon>
        <taxon>Metazoa</taxon>
        <taxon>Spiralia</taxon>
        <taxon>Lophotrochozoa</taxon>
        <taxon>Platyhelminthes</taxon>
        <taxon>Rhabditophora</taxon>
        <taxon>Macrostomorpha</taxon>
        <taxon>Macrostomida</taxon>
        <taxon>Macrostomidae</taxon>
        <taxon>Macrostomum</taxon>
    </lineage>
</organism>
<protein>
    <recommendedName>
        <fullName evidence="8">Solute carrier organic anion transporter family member</fullName>
    </recommendedName>
</protein>
<feature type="compositionally biased region" description="Basic residues" evidence="9">
    <location>
        <begin position="101"/>
        <end position="117"/>
    </location>
</feature>
<gene>
    <name evidence="11" type="ORF">BOX15_Mlig006953g1</name>
</gene>
<keyword evidence="6 8" id="KW-0472">Membrane</keyword>
<comment type="caution">
    <text evidence="11">The sequence shown here is derived from an EMBL/GenBank/DDBJ whole genome shotgun (WGS) entry which is preliminary data.</text>
</comment>
<feature type="transmembrane region" description="Helical" evidence="8">
    <location>
        <begin position="247"/>
        <end position="267"/>
    </location>
</feature>
<dbReference type="InterPro" id="IPR004156">
    <property type="entry name" value="OATP"/>
</dbReference>
<evidence type="ECO:0000256" key="1">
    <source>
        <dbReference type="ARBA" id="ARBA00004651"/>
    </source>
</evidence>
<feature type="transmembrane region" description="Helical" evidence="8">
    <location>
        <begin position="820"/>
        <end position="838"/>
    </location>
</feature>
<reference evidence="11 12" key="1">
    <citation type="submission" date="2017-06" db="EMBL/GenBank/DDBJ databases">
        <title>A platform for efficient transgenesis in Macrostomum lignano, a flatworm model organism for stem cell research.</title>
        <authorList>
            <person name="Berezikov E."/>
        </authorList>
    </citation>
    <scope>NUCLEOTIDE SEQUENCE [LARGE SCALE GENOMIC DNA]</scope>
    <source>
        <strain evidence="11">DV1</strain>
        <tissue evidence="11">Whole organism</tissue>
    </source>
</reference>
<comment type="similarity">
    <text evidence="2 8">Belongs to the organo anion transporter (TC 2.A.60) family.</text>
</comment>
<evidence type="ECO:0000313" key="12">
    <source>
        <dbReference type="Proteomes" id="UP000215902"/>
    </source>
</evidence>
<evidence type="ECO:0000256" key="9">
    <source>
        <dbReference type="SAM" id="MobiDB-lite"/>
    </source>
</evidence>
<keyword evidence="8" id="KW-0813">Transport</keyword>
<feature type="transmembrane region" description="Helical" evidence="8">
    <location>
        <begin position="577"/>
        <end position="596"/>
    </location>
</feature>
<dbReference type="GO" id="GO:0015347">
    <property type="term" value="F:sodium-independent organic anion transmembrane transporter activity"/>
    <property type="evidence" value="ECO:0007669"/>
    <property type="project" value="TreeGrafter"/>
</dbReference>
<evidence type="ECO:0000256" key="8">
    <source>
        <dbReference type="RuleBase" id="RU362056"/>
    </source>
</evidence>
<feature type="transmembrane region" description="Helical" evidence="8">
    <location>
        <begin position="436"/>
        <end position="462"/>
    </location>
</feature>
<dbReference type="GO" id="GO:0043252">
    <property type="term" value="P:sodium-independent organic anion transport"/>
    <property type="evidence" value="ECO:0007669"/>
    <property type="project" value="TreeGrafter"/>
</dbReference>
<dbReference type="InterPro" id="IPR036259">
    <property type="entry name" value="MFS_trans_sf"/>
</dbReference>
<evidence type="ECO:0000256" key="7">
    <source>
        <dbReference type="ARBA" id="ARBA00023157"/>
    </source>
</evidence>
<feature type="transmembrane region" description="Helical" evidence="8">
    <location>
        <begin position="273"/>
        <end position="297"/>
    </location>
</feature>
<proteinExistence type="inferred from homology"/>
<dbReference type="GO" id="GO:0016323">
    <property type="term" value="C:basolateral plasma membrane"/>
    <property type="evidence" value="ECO:0007669"/>
    <property type="project" value="TreeGrafter"/>
</dbReference>
<feature type="transmembrane region" description="Helical" evidence="8">
    <location>
        <begin position="616"/>
        <end position="637"/>
    </location>
</feature>
<keyword evidence="12" id="KW-1185">Reference proteome</keyword>
<comment type="subcellular location">
    <subcellularLocation>
        <location evidence="1 8">Cell membrane</location>
        <topology evidence="1 8">Multi-pass membrane protein</topology>
    </subcellularLocation>
</comment>
<feature type="transmembrane region" description="Helical" evidence="8">
    <location>
        <begin position="351"/>
        <end position="373"/>
    </location>
</feature>
<evidence type="ECO:0000313" key="11">
    <source>
        <dbReference type="EMBL" id="PAA76227.1"/>
    </source>
</evidence>
<evidence type="ECO:0000259" key="10">
    <source>
        <dbReference type="PROSITE" id="PS51465"/>
    </source>
</evidence>
<dbReference type="NCBIfam" id="TIGR00805">
    <property type="entry name" value="oat"/>
    <property type="match status" value="1"/>
</dbReference>
<dbReference type="GO" id="GO:0006811">
    <property type="term" value="P:monoatomic ion transport"/>
    <property type="evidence" value="ECO:0007669"/>
    <property type="project" value="UniProtKB-KW"/>
</dbReference>
<dbReference type="SUPFAM" id="SSF100895">
    <property type="entry name" value="Kazal-type serine protease inhibitors"/>
    <property type="match status" value="1"/>
</dbReference>
<dbReference type="InterPro" id="IPR002350">
    <property type="entry name" value="Kazal_dom"/>
</dbReference>
<dbReference type="PANTHER" id="PTHR11388:SF142">
    <property type="entry name" value="SOLUTE CARRIER ORGANIC ANION TRANSPORTER FAMILY MEMBER 5A1"/>
    <property type="match status" value="1"/>
</dbReference>
<feature type="region of interest" description="Disordered" evidence="9">
    <location>
        <begin position="139"/>
        <end position="183"/>
    </location>
</feature>
<feature type="region of interest" description="Disordered" evidence="9">
    <location>
        <begin position="92"/>
        <end position="117"/>
    </location>
</feature>
<evidence type="ECO:0000256" key="2">
    <source>
        <dbReference type="ARBA" id="ARBA00009657"/>
    </source>
</evidence>
<feature type="region of interest" description="Disordered" evidence="9">
    <location>
        <begin position="1"/>
        <end position="74"/>
    </location>
</feature>
<dbReference type="Gene3D" id="1.20.1250.20">
    <property type="entry name" value="MFS general substrate transporter like domains"/>
    <property type="match status" value="1"/>
</dbReference>
<evidence type="ECO:0000256" key="5">
    <source>
        <dbReference type="ARBA" id="ARBA00022989"/>
    </source>
</evidence>
<feature type="compositionally biased region" description="Acidic residues" evidence="9">
    <location>
        <begin position="164"/>
        <end position="175"/>
    </location>
</feature>
<feature type="transmembrane region" description="Helical" evidence="8">
    <location>
        <begin position="913"/>
        <end position="936"/>
    </location>
</feature>
<feature type="transmembrane region" description="Helical" evidence="8">
    <location>
        <begin position="393"/>
        <end position="416"/>
    </location>
</feature>
<accession>A0A267FT26</accession>
<dbReference type="EMBL" id="NIVC01000835">
    <property type="protein sequence ID" value="PAA76227.1"/>
    <property type="molecule type" value="Genomic_DNA"/>
</dbReference>
<feature type="region of interest" description="Disordered" evidence="9">
    <location>
        <begin position="533"/>
        <end position="560"/>
    </location>
</feature>
<feature type="transmembrane region" description="Helical" evidence="8">
    <location>
        <begin position="206"/>
        <end position="227"/>
    </location>
</feature>
<dbReference type="SUPFAM" id="SSF103473">
    <property type="entry name" value="MFS general substrate transporter"/>
    <property type="match status" value="1"/>
</dbReference>
<evidence type="ECO:0000256" key="4">
    <source>
        <dbReference type="ARBA" id="ARBA00022692"/>
    </source>
</evidence>
<sequence length="977" mass="102054">SRHHHHSQQQQRPNEPGLQRDHRSMSGGGGGHEAAASAGDSALAQKQQQQHLTDLSAHASTPRRPWGHRRMHSCPTVPHQFGALSLVSLTPTAASRSPSLKQHHQPHHPHHQYYQKHRRLPSAHLPATSGVGSHAHLASLQPARRSSQPSKPSGPVDESSSPAVEEEEDDDEDAFADSSGPAGSAGTQCGWFCYRPACLQPLARPVPFAIAVIGLYFVQSFIVSGYINSINTTIELRYGLSTREIGYIYASYEVTCILATFLISYFGHGRNRAQLLGAGCLIIAIGYLLFAFPHFLGTSISNNVRNLTDGGPDGLCPASAAAAAAAAASASAVAALPVVELRPDCQVQNSALLILCISFALVGLGASPVYILAPTYLWDNVPQHSYPVYAASLHITSALGPACGFLGGAVFLSMYVNYPLEPPENLHSSHPLWTGAWWMGFLVFAGLAVLVAVPLLAFPTALPPARRAKRNNRRPDTAAAAAAAAVVDGDTPATAVTAVATPADLMMEPSAANGSAVRTVEIVMLETKQDKTASLSTTASSSSALSAGGRSGDGGSGSQPRIRDIPAGLARLFNNPLWLFISLLIVAEQSVVQAFVAYVNKYMQKSFGLPVTRSSIVTGLLVIPSAVIGIGAGAFFMRRFRPSSRAVSLTMMGLCVSTTLLTTGLVLCTCSNIQLAGLTAGYPAAVDPPKLVSSGASGLSDPVPPQLNATCNARCACSDANYDPVCDLATGVSYYSPCHAGCTNRTLRQQPKSTSPTTAAEAAAAAAAFASGINAAQWNYTACSCVPLQQPAGGLRNRHAGIGGGGIVSSGKCDNTCTTFVPFCILLFIIVLLTACGYEPCHILTLSCVSESDSSFALGMQNVLHRLLAFIPAPIYFGSLFDSTCLLRANDGSTCDRANGACTEYDLSRLPYMWIGVILALKLLGFLFASASYFSCRSAAAAAERPAGAAADHAGGTAPADVEASSPAAAAADSPTV</sequence>
<keyword evidence="3" id="KW-1003">Cell membrane</keyword>
<keyword evidence="8" id="KW-0406">Ion transport</keyword>
<evidence type="ECO:0000256" key="6">
    <source>
        <dbReference type="ARBA" id="ARBA00023136"/>
    </source>
</evidence>
<keyword evidence="5 8" id="KW-1133">Transmembrane helix</keyword>
<keyword evidence="7" id="KW-1015">Disulfide bond</keyword>
<comment type="caution">
    <text evidence="8">Lacks conserved residue(s) required for the propagation of feature annotation.</text>
</comment>
<feature type="domain" description="Kazal-like" evidence="10">
    <location>
        <begin position="705"/>
        <end position="759"/>
    </location>
</feature>